<evidence type="ECO:0008006" key="3">
    <source>
        <dbReference type="Google" id="ProtNLM"/>
    </source>
</evidence>
<dbReference type="Gene3D" id="3.10.690.10">
    <property type="entry name" value="Bifunctional nuclease domain"/>
    <property type="match status" value="1"/>
</dbReference>
<protein>
    <recommendedName>
        <fullName evidence="3">BFN domain-containing protein</fullName>
    </recommendedName>
</protein>
<sequence>MIPVVFTCVYQKEDHYFLLLENKEEQSTLSLQIGSLELGVLTAVLPGPGQRNMMADFLQITGGRIKETFLHRREKGTLVAAVRILYGHTLKEFVLLPCIALLLTHYTKGTIYVAEDVLDVREDVKVESQNSVSLEMLRIAANSTLAGQSEPQNKRGLIDSLLFLEPQNLDFHDGTSHWFVTGTHRSDYEVGVVSSFIPHKRSLFIRSRVPEPGGVAR</sequence>
<dbReference type="GO" id="GO:0004518">
    <property type="term" value="F:nuclease activity"/>
    <property type="evidence" value="ECO:0007669"/>
    <property type="project" value="InterPro"/>
</dbReference>
<evidence type="ECO:0000313" key="1">
    <source>
        <dbReference type="EMBL" id="GCE22199.1"/>
    </source>
</evidence>
<name>A0A402ASZ2_9CHLR</name>
<dbReference type="RefSeq" id="WP_126554791.1">
    <property type="nucleotide sequence ID" value="NZ_BIFS01000002.1"/>
</dbReference>
<proteinExistence type="predicted"/>
<dbReference type="EMBL" id="BIFS01000002">
    <property type="protein sequence ID" value="GCE22199.1"/>
    <property type="molecule type" value="Genomic_DNA"/>
</dbReference>
<reference evidence="2" key="1">
    <citation type="submission" date="2018-12" db="EMBL/GenBank/DDBJ databases">
        <title>Tengunoibacter tsumagoiensis gen. nov., sp. nov., Dictyobacter kobayashii sp. nov., D. alpinus sp. nov., and D. joshuensis sp. nov. and description of Dictyobacteraceae fam. nov. within the order Ktedonobacterales isolated from Tengu-no-mugimeshi.</title>
        <authorList>
            <person name="Wang C.M."/>
            <person name="Zheng Y."/>
            <person name="Sakai Y."/>
            <person name="Toyoda A."/>
            <person name="Minakuchi Y."/>
            <person name="Abe K."/>
            <person name="Yokota A."/>
            <person name="Yabe S."/>
        </authorList>
    </citation>
    <scope>NUCLEOTIDE SEQUENCE [LARGE SCALE GENOMIC DNA]</scope>
    <source>
        <strain evidence="2">Uno11</strain>
    </source>
</reference>
<organism evidence="1 2">
    <name type="scientific">Dictyobacter kobayashii</name>
    <dbReference type="NCBI Taxonomy" id="2014872"/>
    <lineage>
        <taxon>Bacteria</taxon>
        <taxon>Bacillati</taxon>
        <taxon>Chloroflexota</taxon>
        <taxon>Ktedonobacteria</taxon>
        <taxon>Ktedonobacterales</taxon>
        <taxon>Dictyobacteraceae</taxon>
        <taxon>Dictyobacter</taxon>
    </lineage>
</organism>
<comment type="caution">
    <text evidence="1">The sequence shown here is derived from an EMBL/GenBank/DDBJ whole genome shotgun (WGS) entry which is preliminary data.</text>
</comment>
<evidence type="ECO:0000313" key="2">
    <source>
        <dbReference type="Proteomes" id="UP000287188"/>
    </source>
</evidence>
<accession>A0A402ASZ2</accession>
<keyword evidence="2" id="KW-1185">Reference proteome</keyword>
<gene>
    <name evidence="1" type="ORF">KDK_59990</name>
</gene>
<dbReference type="Proteomes" id="UP000287188">
    <property type="component" value="Unassembled WGS sequence"/>
</dbReference>
<dbReference type="SUPFAM" id="SSF103256">
    <property type="entry name" value="Hypothetical protein TM0160"/>
    <property type="match status" value="1"/>
</dbReference>
<dbReference type="InterPro" id="IPR036104">
    <property type="entry name" value="BFN_sf"/>
</dbReference>
<dbReference type="AlphaFoldDB" id="A0A402ASZ2"/>